<dbReference type="Gramene" id="CDY45898">
    <property type="protein sequence ID" value="CDY45898"/>
    <property type="gene ID" value="GSBRNA2T00082883001"/>
</dbReference>
<proteinExistence type="predicted"/>
<organism evidence="1 2">
    <name type="scientific">Brassica napus</name>
    <name type="common">Rape</name>
    <dbReference type="NCBI Taxonomy" id="3708"/>
    <lineage>
        <taxon>Eukaryota</taxon>
        <taxon>Viridiplantae</taxon>
        <taxon>Streptophyta</taxon>
        <taxon>Embryophyta</taxon>
        <taxon>Tracheophyta</taxon>
        <taxon>Spermatophyta</taxon>
        <taxon>Magnoliopsida</taxon>
        <taxon>eudicotyledons</taxon>
        <taxon>Gunneridae</taxon>
        <taxon>Pentapetalae</taxon>
        <taxon>rosids</taxon>
        <taxon>malvids</taxon>
        <taxon>Brassicales</taxon>
        <taxon>Brassicaceae</taxon>
        <taxon>Brassiceae</taxon>
        <taxon>Brassica</taxon>
    </lineage>
</organism>
<sequence>MLISHASKLSLAKLLPQQLSMVKGREESIYDIPPFSLL</sequence>
<dbReference type="Proteomes" id="UP000028999">
    <property type="component" value="Unassembled WGS sequence"/>
</dbReference>
<dbReference type="AlphaFoldDB" id="A0A078I9R4"/>
<keyword evidence="2" id="KW-1185">Reference proteome</keyword>
<evidence type="ECO:0000313" key="2">
    <source>
        <dbReference type="Proteomes" id="UP000028999"/>
    </source>
</evidence>
<accession>A0A078I9R4</accession>
<gene>
    <name evidence="1" type="primary">BnaAnng07790D</name>
    <name evidence="1" type="ORF">GSBRNA2T00082883001</name>
</gene>
<dbReference type="EMBL" id="LK032641">
    <property type="protein sequence ID" value="CDY45898.1"/>
    <property type="molecule type" value="Genomic_DNA"/>
</dbReference>
<name>A0A078I9R4_BRANA</name>
<evidence type="ECO:0000313" key="1">
    <source>
        <dbReference type="EMBL" id="CDY45898.1"/>
    </source>
</evidence>
<protein>
    <submittedName>
        <fullName evidence="1">BnaAnng07790D protein</fullName>
    </submittedName>
</protein>
<dbReference type="PaxDb" id="3708-A0A078I9R4"/>
<reference evidence="1 2" key="1">
    <citation type="journal article" date="2014" name="Science">
        <title>Plant genetics. Early allopolyploid evolution in the post-Neolithic Brassica napus oilseed genome.</title>
        <authorList>
            <person name="Chalhoub B."/>
            <person name="Denoeud F."/>
            <person name="Liu S."/>
            <person name="Parkin I.A."/>
            <person name="Tang H."/>
            <person name="Wang X."/>
            <person name="Chiquet J."/>
            <person name="Belcram H."/>
            <person name="Tong C."/>
            <person name="Samans B."/>
            <person name="Correa M."/>
            <person name="Da Silva C."/>
            <person name="Just J."/>
            <person name="Falentin C."/>
            <person name="Koh C.S."/>
            <person name="Le Clainche I."/>
            <person name="Bernard M."/>
            <person name="Bento P."/>
            <person name="Noel B."/>
            <person name="Labadie K."/>
            <person name="Alberti A."/>
            <person name="Charles M."/>
            <person name="Arnaud D."/>
            <person name="Guo H."/>
            <person name="Daviaud C."/>
            <person name="Alamery S."/>
            <person name="Jabbari K."/>
            <person name="Zhao M."/>
            <person name="Edger P.P."/>
            <person name="Chelaifa H."/>
            <person name="Tack D."/>
            <person name="Lassalle G."/>
            <person name="Mestiri I."/>
            <person name="Schnel N."/>
            <person name="Le Paslier M.C."/>
            <person name="Fan G."/>
            <person name="Renault V."/>
            <person name="Bayer P.E."/>
            <person name="Golicz A.A."/>
            <person name="Manoli S."/>
            <person name="Lee T.H."/>
            <person name="Thi V.H."/>
            <person name="Chalabi S."/>
            <person name="Hu Q."/>
            <person name="Fan C."/>
            <person name="Tollenaere R."/>
            <person name="Lu Y."/>
            <person name="Battail C."/>
            <person name="Shen J."/>
            <person name="Sidebottom C.H."/>
            <person name="Wang X."/>
            <person name="Canaguier A."/>
            <person name="Chauveau A."/>
            <person name="Berard A."/>
            <person name="Deniot G."/>
            <person name="Guan M."/>
            <person name="Liu Z."/>
            <person name="Sun F."/>
            <person name="Lim Y.P."/>
            <person name="Lyons E."/>
            <person name="Town C.D."/>
            <person name="Bancroft I."/>
            <person name="Wang X."/>
            <person name="Meng J."/>
            <person name="Ma J."/>
            <person name="Pires J.C."/>
            <person name="King G.J."/>
            <person name="Brunel D."/>
            <person name="Delourme R."/>
            <person name="Renard M."/>
            <person name="Aury J.M."/>
            <person name="Adams K.L."/>
            <person name="Batley J."/>
            <person name="Snowdon R.J."/>
            <person name="Tost J."/>
            <person name="Edwards D."/>
            <person name="Zhou Y."/>
            <person name="Hua W."/>
            <person name="Sharpe A.G."/>
            <person name="Paterson A.H."/>
            <person name="Guan C."/>
            <person name="Wincker P."/>
        </authorList>
    </citation>
    <scope>NUCLEOTIDE SEQUENCE [LARGE SCALE GENOMIC DNA]</scope>
    <source>
        <strain evidence="2">cv. Darmor-bzh</strain>
    </source>
</reference>